<name>A0A6A6PLR1_9PEZI</name>
<organism evidence="1 2">
    <name type="scientific">Neohortaea acidophila</name>
    <dbReference type="NCBI Taxonomy" id="245834"/>
    <lineage>
        <taxon>Eukaryota</taxon>
        <taxon>Fungi</taxon>
        <taxon>Dikarya</taxon>
        <taxon>Ascomycota</taxon>
        <taxon>Pezizomycotina</taxon>
        <taxon>Dothideomycetes</taxon>
        <taxon>Dothideomycetidae</taxon>
        <taxon>Mycosphaerellales</taxon>
        <taxon>Teratosphaeriaceae</taxon>
        <taxon>Neohortaea</taxon>
    </lineage>
</organism>
<dbReference type="RefSeq" id="XP_033587445.1">
    <property type="nucleotide sequence ID" value="XM_033735645.1"/>
</dbReference>
<proteinExistence type="predicted"/>
<dbReference type="AlphaFoldDB" id="A0A6A6PLR1"/>
<dbReference type="PANTHER" id="PTHR42085:SF1">
    <property type="entry name" value="F-BOX DOMAIN-CONTAINING PROTEIN"/>
    <property type="match status" value="1"/>
</dbReference>
<dbReference type="OrthoDB" id="62952at2759"/>
<protein>
    <submittedName>
        <fullName evidence="1">Uncharacterized protein</fullName>
    </submittedName>
</protein>
<dbReference type="InterPro" id="IPR038883">
    <property type="entry name" value="AN11006-like"/>
</dbReference>
<keyword evidence="2" id="KW-1185">Reference proteome</keyword>
<evidence type="ECO:0000313" key="2">
    <source>
        <dbReference type="Proteomes" id="UP000799767"/>
    </source>
</evidence>
<gene>
    <name evidence="1" type="ORF">BDY17DRAFT_312687</name>
</gene>
<dbReference type="Proteomes" id="UP000799767">
    <property type="component" value="Unassembled WGS sequence"/>
</dbReference>
<evidence type="ECO:0000313" key="1">
    <source>
        <dbReference type="EMBL" id="KAF2480875.1"/>
    </source>
</evidence>
<sequence length="383" mass="42644">MAETRDDELKDDDTSPLPASVAQCPLFLLPREIRDRVYSFCLTSQNGQQVEWPSAMKSYTTQPQLLRTCKIIYDEAGPLLYSLNALTFHHPSDANMFVRAIASQPMAQHTTRVNLHIKAQETSLWTRYLSSRDPIRSLKCDFPGLRELQVKYRSNKWSHTQTPHSNMKTWSYDENLDQLINGFREVFLPDGPAGGFLNINNGTDIPLSPTDTEMNAWLANPLPASPTPADLRCQHHWLKVQRRLAATPPAPTIRIICTCRVHVTHFAALTTPPHPGAVDLMRLHNANATPLVHPPNESSLLHLGQRLGDDVFSPIPPVKEGEPFRGFTPVDLRAGLKRLFDPELGWANVAVTPFANRSGVLLALEIHSLEGRGRENAAAAVGG</sequence>
<dbReference type="GeneID" id="54476647"/>
<accession>A0A6A6PLR1</accession>
<dbReference type="EMBL" id="MU001639">
    <property type="protein sequence ID" value="KAF2480875.1"/>
    <property type="molecule type" value="Genomic_DNA"/>
</dbReference>
<reference evidence="1" key="1">
    <citation type="journal article" date="2020" name="Stud. Mycol.">
        <title>101 Dothideomycetes genomes: a test case for predicting lifestyles and emergence of pathogens.</title>
        <authorList>
            <person name="Haridas S."/>
            <person name="Albert R."/>
            <person name="Binder M."/>
            <person name="Bloem J."/>
            <person name="Labutti K."/>
            <person name="Salamov A."/>
            <person name="Andreopoulos B."/>
            <person name="Baker S."/>
            <person name="Barry K."/>
            <person name="Bills G."/>
            <person name="Bluhm B."/>
            <person name="Cannon C."/>
            <person name="Castanera R."/>
            <person name="Culley D."/>
            <person name="Daum C."/>
            <person name="Ezra D."/>
            <person name="Gonzalez J."/>
            <person name="Henrissat B."/>
            <person name="Kuo A."/>
            <person name="Liang C."/>
            <person name="Lipzen A."/>
            <person name="Lutzoni F."/>
            <person name="Magnuson J."/>
            <person name="Mondo S."/>
            <person name="Nolan M."/>
            <person name="Ohm R."/>
            <person name="Pangilinan J."/>
            <person name="Park H.-J."/>
            <person name="Ramirez L."/>
            <person name="Alfaro M."/>
            <person name="Sun H."/>
            <person name="Tritt A."/>
            <person name="Yoshinaga Y."/>
            <person name="Zwiers L.-H."/>
            <person name="Turgeon B."/>
            <person name="Goodwin S."/>
            <person name="Spatafora J."/>
            <person name="Crous P."/>
            <person name="Grigoriev I."/>
        </authorList>
    </citation>
    <scope>NUCLEOTIDE SEQUENCE</scope>
    <source>
        <strain evidence="1">CBS 113389</strain>
    </source>
</reference>
<dbReference type="PANTHER" id="PTHR42085">
    <property type="entry name" value="F-BOX DOMAIN-CONTAINING PROTEIN"/>
    <property type="match status" value="1"/>
</dbReference>